<sequence>MFKALWIHSNSLVSGSNLIPKNSGCVSRGASAFFIFRLSLRSGKWEYVMYLLESELFKSHNQLNSIGNPLVRIKENEFFSVPENKIYITFATINTDHFFVRVRVKFGLLFLENIPFSGNDVINSKRKEGWIWSFLKSLTRVYVVVVVVEL</sequence>
<dbReference type="AlphaFoldDB" id="A0A3M7RJJ4"/>
<dbReference type="EMBL" id="REGN01003260">
    <property type="protein sequence ID" value="RNA23567.1"/>
    <property type="molecule type" value="Genomic_DNA"/>
</dbReference>
<comment type="caution">
    <text evidence="1">The sequence shown here is derived from an EMBL/GenBank/DDBJ whole genome shotgun (WGS) entry which is preliminary data.</text>
</comment>
<proteinExistence type="predicted"/>
<protein>
    <submittedName>
        <fullName evidence="1">Uncharacterized protein</fullName>
    </submittedName>
</protein>
<gene>
    <name evidence="1" type="ORF">BpHYR1_035114</name>
</gene>
<reference evidence="1 2" key="1">
    <citation type="journal article" date="2018" name="Sci. Rep.">
        <title>Genomic signatures of local adaptation to the degree of environmental predictability in rotifers.</title>
        <authorList>
            <person name="Franch-Gras L."/>
            <person name="Hahn C."/>
            <person name="Garcia-Roger E.M."/>
            <person name="Carmona M.J."/>
            <person name="Serra M."/>
            <person name="Gomez A."/>
        </authorList>
    </citation>
    <scope>NUCLEOTIDE SEQUENCE [LARGE SCALE GENOMIC DNA]</scope>
    <source>
        <strain evidence="1">HYR1</strain>
    </source>
</reference>
<organism evidence="1 2">
    <name type="scientific">Brachionus plicatilis</name>
    <name type="common">Marine rotifer</name>
    <name type="synonym">Brachionus muelleri</name>
    <dbReference type="NCBI Taxonomy" id="10195"/>
    <lineage>
        <taxon>Eukaryota</taxon>
        <taxon>Metazoa</taxon>
        <taxon>Spiralia</taxon>
        <taxon>Gnathifera</taxon>
        <taxon>Rotifera</taxon>
        <taxon>Eurotatoria</taxon>
        <taxon>Monogononta</taxon>
        <taxon>Pseudotrocha</taxon>
        <taxon>Ploima</taxon>
        <taxon>Brachionidae</taxon>
        <taxon>Brachionus</taxon>
    </lineage>
</organism>
<keyword evidence="2" id="KW-1185">Reference proteome</keyword>
<accession>A0A3M7RJJ4</accession>
<name>A0A3M7RJJ4_BRAPC</name>
<evidence type="ECO:0000313" key="1">
    <source>
        <dbReference type="EMBL" id="RNA23567.1"/>
    </source>
</evidence>
<dbReference type="Proteomes" id="UP000276133">
    <property type="component" value="Unassembled WGS sequence"/>
</dbReference>
<evidence type="ECO:0000313" key="2">
    <source>
        <dbReference type="Proteomes" id="UP000276133"/>
    </source>
</evidence>